<sequence length="70" mass="8437">MGKANLIYMEDSPVGIKVILNRLSYRKESEIRNTLEKCYRLVYMFLKFYQIYWTFSDILTNIDNVTEEKS</sequence>
<dbReference type="EMBL" id="CAQQ02382176">
    <property type="status" value="NOT_ANNOTATED_CDS"/>
    <property type="molecule type" value="Genomic_DNA"/>
</dbReference>
<organism evidence="1 2">
    <name type="scientific">Megaselia scalaris</name>
    <name type="common">Humpbacked fly</name>
    <name type="synonym">Phora scalaris</name>
    <dbReference type="NCBI Taxonomy" id="36166"/>
    <lineage>
        <taxon>Eukaryota</taxon>
        <taxon>Metazoa</taxon>
        <taxon>Ecdysozoa</taxon>
        <taxon>Arthropoda</taxon>
        <taxon>Hexapoda</taxon>
        <taxon>Insecta</taxon>
        <taxon>Pterygota</taxon>
        <taxon>Neoptera</taxon>
        <taxon>Endopterygota</taxon>
        <taxon>Diptera</taxon>
        <taxon>Brachycera</taxon>
        <taxon>Muscomorpha</taxon>
        <taxon>Platypezoidea</taxon>
        <taxon>Phoridae</taxon>
        <taxon>Megaseliini</taxon>
        <taxon>Megaselia</taxon>
    </lineage>
</organism>
<name>T1GYU3_MEGSC</name>
<protein>
    <submittedName>
        <fullName evidence="1">Uncharacterized protein</fullName>
    </submittedName>
</protein>
<evidence type="ECO:0000313" key="2">
    <source>
        <dbReference type="Proteomes" id="UP000015102"/>
    </source>
</evidence>
<reference evidence="2" key="1">
    <citation type="submission" date="2013-02" db="EMBL/GenBank/DDBJ databases">
        <authorList>
            <person name="Hughes D."/>
        </authorList>
    </citation>
    <scope>NUCLEOTIDE SEQUENCE</scope>
    <source>
        <strain>Durham</strain>
        <strain evidence="2">NC isolate 2 -- Noor lab</strain>
    </source>
</reference>
<reference evidence="1" key="2">
    <citation type="submission" date="2015-06" db="UniProtKB">
        <authorList>
            <consortium name="EnsemblMetazoa"/>
        </authorList>
    </citation>
    <scope>IDENTIFICATION</scope>
</reference>
<dbReference type="HOGENOM" id="CLU_2760687_0_0_1"/>
<keyword evidence="2" id="KW-1185">Reference proteome</keyword>
<accession>T1GYU3</accession>
<dbReference type="EMBL" id="CAQQ02382177">
    <property type="status" value="NOT_ANNOTATED_CDS"/>
    <property type="molecule type" value="Genomic_DNA"/>
</dbReference>
<dbReference type="EnsemblMetazoa" id="MESCA009030-RA">
    <property type="protein sequence ID" value="MESCA009030-PA"/>
    <property type="gene ID" value="MESCA009030"/>
</dbReference>
<dbReference type="Proteomes" id="UP000015102">
    <property type="component" value="Unassembled WGS sequence"/>
</dbReference>
<evidence type="ECO:0000313" key="1">
    <source>
        <dbReference type="EnsemblMetazoa" id="MESCA009030-PA"/>
    </source>
</evidence>
<proteinExistence type="predicted"/>
<dbReference type="AlphaFoldDB" id="T1GYU3"/>